<keyword evidence="9" id="KW-1185">Reference proteome</keyword>
<dbReference type="InterPro" id="IPR027596">
    <property type="entry name" value="AmmeMemoSam_rS"/>
</dbReference>
<protein>
    <submittedName>
        <fullName evidence="8">AmmeMemoRadiSam system radical SAM enzyme</fullName>
    </submittedName>
</protein>
<dbReference type="EMBL" id="JADGII010000005">
    <property type="protein sequence ID" value="MBF0636364.1"/>
    <property type="molecule type" value="Genomic_DNA"/>
</dbReference>
<dbReference type="PANTHER" id="PTHR30352">
    <property type="entry name" value="PYRUVATE FORMATE-LYASE-ACTIVATING ENZYME"/>
    <property type="match status" value="1"/>
</dbReference>
<sequence>MKENRRQEPARGAFWHALDDQTVQCDMCHRFCRIREGQPGFCRTRVNRMGSLFSLNYAHPASIALDPVEKKPLYHFMPGSMTFSLGTFGCNFRCGNCQNWQISQDDGRRHHPAERSPQSIVREAIDVGAPSVSFTYNEPTVCAEYALDCMRIARRAGLKTIWVTNGYMSDNLLEKLLPLLDAVNVDLKSVDDAFYRRVCQARVAPVLRTIERLAGEGVHLELTTLLIPGFSDGDDMLKRAAEFIVTKVGAKTPWHLSAFVPAISWRMQNITETPAERLEQAYSIAQQAGMTWTYSGVHHQNTFCPSCGSLLIERNRFTLRRHDREGHCPHCGTDTAIKDK</sequence>
<dbReference type="Proteomes" id="UP000619838">
    <property type="component" value="Unassembled WGS sequence"/>
</dbReference>
<dbReference type="RefSeq" id="WP_175187176.1">
    <property type="nucleotide sequence ID" value="NZ_JABVZQ010000005.1"/>
</dbReference>
<dbReference type="SFLD" id="SFLDG01101">
    <property type="entry name" value="Uncharacterised_Radical_SAM_Su"/>
    <property type="match status" value="1"/>
</dbReference>
<name>A0ABR9XQV5_9CHLB</name>
<comment type="caution">
    <text evidence="8">The sequence shown here is derived from an EMBL/GenBank/DDBJ whole genome shotgun (WGS) entry which is preliminary data.</text>
</comment>
<evidence type="ECO:0000256" key="3">
    <source>
        <dbReference type="ARBA" id="ARBA00022691"/>
    </source>
</evidence>
<gene>
    <name evidence="8" type="primary">amrS</name>
    <name evidence="8" type="ORF">INT08_04120</name>
</gene>
<dbReference type="PROSITE" id="PS51918">
    <property type="entry name" value="RADICAL_SAM"/>
    <property type="match status" value="1"/>
</dbReference>
<keyword evidence="2" id="KW-0004">4Fe-4S</keyword>
<dbReference type="InterPro" id="IPR007197">
    <property type="entry name" value="rSAM"/>
</dbReference>
<keyword evidence="3" id="KW-0949">S-adenosyl-L-methionine</keyword>
<evidence type="ECO:0000256" key="5">
    <source>
        <dbReference type="ARBA" id="ARBA00023004"/>
    </source>
</evidence>
<feature type="domain" description="Radical SAM core" evidence="7">
    <location>
        <begin position="75"/>
        <end position="291"/>
    </location>
</feature>
<comment type="cofactor">
    <cofactor evidence="1">
        <name>[4Fe-4S] cluster</name>
        <dbReference type="ChEBI" id="CHEBI:49883"/>
    </cofactor>
</comment>
<dbReference type="InterPro" id="IPR013785">
    <property type="entry name" value="Aldolase_TIM"/>
</dbReference>
<dbReference type="InterPro" id="IPR016431">
    <property type="entry name" value="Pyrv-formate_lyase-activ_prd"/>
</dbReference>
<dbReference type="InterPro" id="IPR034457">
    <property type="entry name" value="Organic_radical-activating"/>
</dbReference>
<evidence type="ECO:0000259" key="7">
    <source>
        <dbReference type="PROSITE" id="PS51918"/>
    </source>
</evidence>
<proteinExistence type="predicted"/>
<dbReference type="Pfam" id="PF04055">
    <property type="entry name" value="Radical_SAM"/>
    <property type="match status" value="1"/>
</dbReference>
<evidence type="ECO:0000313" key="8">
    <source>
        <dbReference type="EMBL" id="MBF0636364.1"/>
    </source>
</evidence>
<evidence type="ECO:0000256" key="2">
    <source>
        <dbReference type="ARBA" id="ARBA00022485"/>
    </source>
</evidence>
<dbReference type="SFLD" id="SFLDS00029">
    <property type="entry name" value="Radical_SAM"/>
    <property type="match status" value="1"/>
</dbReference>
<dbReference type="PIRSF" id="PIRSF004869">
    <property type="entry name" value="PflX_prd"/>
    <property type="match status" value="1"/>
</dbReference>
<dbReference type="InterPro" id="IPR058240">
    <property type="entry name" value="rSAM_sf"/>
</dbReference>
<evidence type="ECO:0000313" key="9">
    <source>
        <dbReference type="Proteomes" id="UP000619838"/>
    </source>
</evidence>
<reference evidence="8 9" key="1">
    <citation type="journal article" date="2020" name="Microorganisms">
        <title>Simultaneous Genome Sequencing of Prosthecochloris ethylica and Desulfuromonas acetoxidans within a Syntrophic Mixture Reveals Unique Pili and Protein Interactions.</title>
        <authorList>
            <person name="Kyndt J.A."/>
            <person name="Van Beeumen J.J."/>
            <person name="Meyer T.E."/>
        </authorList>
    </citation>
    <scope>NUCLEOTIDE SEQUENCE [LARGE SCALE GENOMIC DNA]</scope>
    <source>
        <strain evidence="8 9">N3</strain>
    </source>
</reference>
<dbReference type="PANTHER" id="PTHR30352:SF5">
    <property type="entry name" value="PYRUVATE FORMATE-LYASE 1-ACTIVATING ENZYME"/>
    <property type="match status" value="1"/>
</dbReference>
<accession>A0ABR9XQV5</accession>
<evidence type="ECO:0000256" key="1">
    <source>
        <dbReference type="ARBA" id="ARBA00001966"/>
    </source>
</evidence>
<dbReference type="SUPFAM" id="SSF102114">
    <property type="entry name" value="Radical SAM enzymes"/>
    <property type="match status" value="1"/>
</dbReference>
<keyword evidence="5" id="KW-0408">Iron</keyword>
<keyword evidence="4" id="KW-0479">Metal-binding</keyword>
<dbReference type="Gene3D" id="3.20.20.70">
    <property type="entry name" value="Aldolase class I"/>
    <property type="match status" value="1"/>
</dbReference>
<dbReference type="NCBIfam" id="TIGR04337">
    <property type="entry name" value="AmmeMemoSam_rS"/>
    <property type="match status" value="1"/>
</dbReference>
<evidence type="ECO:0000256" key="4">
    <source>
        <dbReference type="ARBA" id="ARBA00022723"/>
    </source>
</evidence>
<organism evidence="8 9">
    <name type="scientific">Prosthecochloris ethylica</name>
    <dbReference type="NCBI Taxonomy" id="2743976"/>
    <lineage>
        <taxon>Bacteria</taxon>
        <taxon>Pseudomonadati</taxon>
        <taxon>Chlorobiota</taxon>
        <taxon>Chlorobiia</taxon>
        <taxon>Chlorobiales</taxon>
        <taxon>Chlorobiaceae</taxon>
        <taxon>Prosthecochloris</taxon>
    </lineage>
</organism>
<keyword evidence="6" id="KW-0411">Iron-sulfur</keyword>
<dbReference type="CDD" id="cd01335">
    <property type="entry name" value="Radical_SAM"/>
    <property type="match status" value="1"/>
</dbReference>
<evidence type="ECO:0000256" key="6">
    <source>
        <dbReference type="ARBA" id="ARBA00023014"/>
    </source>
</evidence>